<dbReference type="EMBL" id="UYRS01018561">
    <property type="protein sequence ID" value="VDK37701.1"/>
    <property type="molecule type" value="Genomic_DNA"/>
</dbReference>
<name>A0A0R3W994_TAEAS</name>
<feature type="domain" description="VPS28 C-terminal" evidence="2">
    <location>
        <begin position="19"/>
        <end position="115"/>
    </location>
</feature>
<sequence>MDCPGALKVIKEGVAFQDRDKNLLINCTELFVTIMDKLSMNHLAKDEIQPDIRSLWESMNGLSFVPSDFDGKKKIKDWLDILEPMDASDELSPTQGRQLLLDINTSYGDFKSITSGR</sequence>
<dbReference type="GO" id="GO:0000813">
    <property type="term" value="C:ESCRT I complex"/>
    <property type="evidence" value="ECO:0007669"/>
    <property type="project" value="InterPro"/>
</dbReference>
<dbReference type="GO" id="GO:0043328">
    <property type="term" value="P:protein transport to vacuole involved in ubiquitin-dependent protein catabolic process via the multivesicular body sorting pathway"/>
    <property type="evidence" value="ECO:0007669"/>
    <property type="project" value="TreeGrafter"/>
</dbReference>
<protein>
    <submittedName>
        <fullName evidence="5">VPS28 C-terminal domain-containing protein</fullName>
    </submittedName>
</protein>
<dbReference type="OrthoDB" id="2671at2759"/>
<dbReference type="PANTHER" id="PTHR12937:SF0">
    <property type="entry name" value="VACUOLAR PROTEIN SORTING-ASSOCIATED PROTEIN 28 HOMOLOG"/>
    <property type="match status" value="1"/>
</dbReference>
<dbReference type="Proteomes" id="UP000282613">
    <property type="component" value="Unassembled WGS sequence"/>
</dbReference>
<dbReference type="InterPro" id="IPR037206">
    <property type="entry name" value="VPS28_C_sf"/>
</dbReference>
<dbReference type="InterPro" id="IPR017899">
    <property type="entry name" value="VPS28_C"/>
</dbReference>
<dbReference type="InterPro" id="IPR007143">
    <property type="entry name" value="Vps28"/>
</dbReference>
<evidence type="ECO:0000256" key="1">
    <source>
        <dbReference type="PROSITE-ProRule" id="PRU00642"/>
    </source>
</evidence>
<evidence type="ECO:0000313" key="5">
    <source>
        <dbReference type="WBParaSite" id="TASK_0000700201-mRNA-1"/>
    </source>
</evidence>
<evidence type="ECO:0000259" key="2">
    <source>
        <dbReference type="PROSITE" id="PS51310"/>
    </source>
</evidence>
<dbReference type="AlphaFoldDB" id="A0A0R3W994"/>
<proteinExistence type="inferred from homology"/>
<dbReference type="GO" id="GO:0044877">
    <property type="term" value="F:protein-containing complex binding"/>
    <property type="evidence" value="ECO:0007669"/>
    <property type="project" value="TreeGrafter"/>
</dbReference>
<evidence type="ECO:0000313" key="3">
    <source>
        <dbReference type="EMBL" id="VDK37701.1"/>
    </source>
</evidence>
<comment type="similarity">
    <text evidence="1">Belongs to the VPS28 family.</text>
</comment>
<reference evidence="3 4" key="2">
    <citation type="submission" date="2018-11" db="EMBL/GenBank/DDBJ databases">
        <authorList>
            <consortium name="Pathogen Informatics"/>
        </authorList>
    </citation>
    <scope>NUCLEOTIDE SEQUENCE [LARGE SCALE GENOMIC DNA]</scope>
</reference>
<dbReference type="WBParaSite" id="TASK_0000700201-mRNA-1">
    <property type="protein sequence ID" value="TASK_0000700201-mRNA-1"/>
    <property type="gene ID" value="TASK_0000700201"/>
</dbReference>
<organism evidence="5">
    <name type="scientific">Taenia asiatica</name>
    <name type="common">Asian tapeworm</name>
    <dbReference type="NCBI Taxonomy" id="60517"/>
    <lineage>
        <taxon>Eukaryota</taxon>
        <taxon>Metazoa</taxon>
        <taxon>Spiralia</taxon>
        <taxon>Lophotrochozoa</taxon>
        <taxon>Platyhelminthes</taxon>
        <taxon>Cestoda</taxon>
        <taxon>Eucestoda</taxon>
        <taxon>Cyclophyllidea</taxon>
        <taxon>Taeniidae</taxon>
        <taxon>Taenia</taxon>
    </lineage>
</organism>
<dbReference type="PROSITE" id="PS51310">
    <property type="entry name" value="VPS28_C"/>
    <property type="match status" value="1"/>
</dbReference>
<gene>
    <name evidence="3" type="ORF">TASK_LOCUS7003</name>
</gene>
<dbReference type="PANTHER" id="PTHR12937">
    <property type="entry name" value="VACUOLAR PROTEIN SORTING 28, ISOFORM 2 VPS28"/>
    <property type="match status" value="1"/>
</dbReference>
<dbReference type="Pfam" id="PF03997">
    <property type="entry name" value="VPS28"/>
    <property type="match status" value="1"/>
</dbReference>
<keyword evidence="1" id="KW-0653">Protein transport</keyword>
<dbReference type="STRING" id="60517.A0A0R3W994"/>
<dbReference type="SUPFAM" id="SSF140427">
    <property type="entry name" value="VPS28 C-terminal domain-like"/>
    <property type="match status" value="1"/>
</dbReference>
<keyword evidence="4" id="KW-1185">Reference proteome</keyword>
<reference evidence="5" key="1">
    <citation type="submission" date="2017-02" db="UniProtKB">
        <authorList>
            <consortium name="WormBaseParasite"/>
        </authorList>
    </citation>
    <scope>IDENTIFICATION</scope>
</reference>
<keyword evidence="1" id="KW-0813">Transport</keyword>
<dbReference type="Gene3D" id="1.20.120.1130">
    <property type="match status" value="1"/>
</dbReference>
<evidence type="ECO:0000313" key="4">
    <source>
        <dbReference type="Proteomes" id="UP000282613"/>
    </source>
</evidence>
<accession>A0A0R3W994</accession>